<evidence type="ECO:0000256" key="2">
    <source>
        <dbReference type="SAM" id="SignalP"/>
    </source>
</evidence>
<evidence type="ECO:0000313" key="4">
    <source>
        <dbReference type="Proteomes" id="UP000756346"/>
    </source>
</evidence>
<evidence type="ECO:0000256" key="1">
    <source>
        <dbReference type="SAM" id="MobiDB-lite"/>
    </source>
</evidence>
<protein>
    <submittedName>
        <fullName evidence="3">Uncharacterized protein</fullName>
    </submittedName>
</protein>
<reference evidence="3" key="1">
    <citation type="journal article" date="2021" name="Nat. Commun.">
        <title>Genetic determinants of endophytism in the Arabidopsis root mycobiome.</title>
        <authorList>
            <person name="Mesny F."/>
            <person name="Miyauchi S."/>
            <person name="Thiergart T."/>
            <person name="Pickel B."/>
            <person name="Atanasova L."/>
            <person name="Karlsson M."/>
            <person name="Huettel B."/>
            <person name="Barry K.W."/>
            <person name="Haridas S."/>
            <person name="Chen C."/>
            <person name="Bauer D."/>
            <person name="Andreopoulos W."/>
            <person name="Pangilinan J."/>
            <person name="LaButti K."/>
            <person name="Riley R."/>
            <person name="Lipzen A."/>
            <person name="Clum A."/>
            <person name="Drula E."/>
            <person name="Henrissat B."/>
            <person name="Kohler A."/>
            <person name="Grigoriev I.V."/>
            <person name="Martin F.M."/>
            <person name="Hacquard S."/>
        </authorList>
    </citation>
    <scope>NUCLEOTIDE SEQUENCE</scope>
    <source>
        <strain evidence="3">MPI-CAGE-CH-0230</strain>
    </source>
</reference>
<dbReference type="EMBL" id="JAGTJQ010000006">
    <property type="protein sequence ID" value="KAH7029724.1"/>
    <property type="molecule type" value="Genomic_DNA"/>
</dbReference>
<keyword evidence="4" id="KW-1185">Reference proteome</keyword>
<feature type="region of interest" description="Disordered" evidence="1">
    <location>
        <begin position="68"/>
        <end position="91"/>
    </location>
</feature>
<feature type="chain" id="PRO_5040313350" evidence="2">
    <location>
        <begin position="29"/>
        <end position="176"/>
    </location>
</feature>
<keyword evidence="2" id="KW-0732">Signal</keyword>
<dbReference type="AlphaFoldDB" id="A0A9P9BPX3"/>
<proteinExistence type="predicted"/>
<dbReference type="GeneID" id="70186460"/>
<feature type="compositionally biased region" description="Basic and acidic residues" evidence="1">
    <location>
        <begin position="126"/>
        <end position="140"/>
    </location>
</feature>
<dbReference type="RefSeq" id="XP_046012012.1">
    <property type="nucleotide sequence ID" value="XM_046156914.1"/>
</dbReference>
<gene>
    <name evidence="3" type="ORF">B0I36DRAFT_350550</name>
</gene>
<name>A0A9P9BPX3_9PEZI</name>
<feature type="region of interest" description="Disordered" evidence="1">
    <location>
        <begin position="124"/>
        <end position="146"/>
    </location>
</feature>
<evidence type="ECO:0000313" key="3">
    <source>
        <dbReference type="EMBL" id="KAH7029724.1"/>
    </source>
</evidence>
<accession>A0A9P9BPX3</accession>
<sequence>MKPKRSLLGLLVTYWLCLFVALRGPGNSATKESVTDVPVVVSERPAEGYELIGHLVVIRVSRSRQEDGGRKHVTALATATPSSPEPAPAPGVIETVEVSDQTGSLTPLTDQLYAIIDLSASQETLAPERETASDQKELGTKKPTNVSKIKTDNGVYIYAESASFAKQSSDCKMPAL</sequence>
<comment type="caution">
    <text evidence="3">The sequence shown here is derived from an EMBL/GenBank/DDBJ whole genome shotgun (WGS) entry which is preliminary data.</text>
</comment>
<organism evidence="3 4">
    <name type="scientific">Microdochium trichocladiopsis</name>
    <dbReference type="NCBI Taxonomy" id="1682393"/>
    <lineage>
        <taxon>Eukaryota</taxon>
        <taxon>Fungi</taxon>
        <taxon>Dikarya</taxon>
        <taxon>Ascomycota</taxon>
        <taxon>Pezizomycotina</taxon>
        <taxon>Sordariomycetes</taxon>
        <taxon>Xylariomycetidae</taxon>
        <taxon>Xylariales</taxon>
        <taxon>Microdochiaceae</taxon>
        <taxon>Microdochium</taxon>
    </lineage>
</organism>
<feature type="signal peptide" evidence="2">
    <location>
        <begin position="1"/>
        <end position="28"/>
    </location>
</feature>
<dbReference type="Proteomes" id="UP000756346">
    <property type="component" value="Unassembled WGS sequence"/>
</dbReference>